<dbReference type="Proteomes" id="UP000006589">
    <property type="component" value="Chromosome"/>
</dbReference>
<evidence type="ECO:0000313" key="2">
    <source>
        <dbReference type="Proteomes" id="UP000006589"/>
    </source>
</evidence>
<dbReference type="AlphaFoldDB" id="B1M1F1"/>
<dbReference type="KEGG" id="mrd:Mrad2831_4157"/>
<dbReference type="GeneID" id="6140216"/>
<name>B1M1F1_METRJ</name>
<dbReference type="EMBL" id="CP001001">
    <property type="protein sequence ID" value="ACB26126.1"/>
    <property type="molecule type" value="Genomic_DNA"/>
</dbReference>
<organism evidence="1 2">
    <name type="scientific">Methylobacterium radiotolerans (strain ATCC 27329 / DSM 1819 / JCM 2831 / NBRC 15690 / NCIMB 10815 / 0-1)</name>
    <dbReference type="NCBI Taxonomy" id="426355"/>
    <lineage>
        <taxon>Bacteria</taxon>
        <taxon>Pseudomonadati</taxon>
        <taxon>Pseudomonadota</taxon>
        <taxon>Alphaproteobacteria</taxon>
        <taxon>Hyphomicrobiales</taxon>
        <taxon>Methylobacteriaceae</taxon>
        <taxon>Methylobacterium</taxon>
    </lineage>
</organism>
<reference evidence="1 2" key="1">
    <citation type="submission" date="2008-03" db="EMBL/GenBank/DDBJ databases">
        <title>Complete sequence of chromosome of Methylobacterium radiotolerans JCM 2831.</title>
        <authorList>
            <consortium name="US DOE Joint Genome Institute"/>
            <person name="Copeland A."/>
            <person name="Lucas S."/>
            <person name="Lapidus A."/>
            <person name="Glavina del Rio T."/>
            <person name="Dalin E."/>
            <person name="Tice H."/>
            <person name="Bruce D."/>
            <person name="Goodwin L."/>
            <person name="Pitluck S."/>
            <person name="Kiss H."/>
            <person name="Brettin T."/>
            <person name="Detter J.C."/>
            <person name="Han C."/>
            <person name="Kuske C.R."/>
            <person name="Schmutz J."/>
            <person name="Larimer F."/>
            <person name="Land M."/>
            <person name="Hauser L."/>
            <person name="Kyrpides N."/>
            <person name="Mikhailova N."/>
            <person name="Marx C.J."/>
            <person name="Richardson P."/>
        </authorList>
    </citation>
    <scope>NUCLEOTIDE SEQUENCE [LARGE SCALE GENOMIC DNA]</scope>
    <source>
        <strain evidence="2">ATCC 27329 / DSM 1819 / JCM 2831 / NBRC 15690 / NCIMB 10815 / 0-1</strain>
    </source>
</reference>
<sequence length="266" mass="28202">MNANTASTPSAATPMTRQPSGLAIVDARSVTFSRQPQNPYLPLAPAYDDAARRAILAGLLRELDDAHEAEIALCGQVSVAASHQQEAIEQLSAASAATTAAKAAAARATADWLARDRVGERPGTTASVVAAQTAEAAAAADAETIGGALDTLRGDLETARIRSQHAREAAQQSKQCMFTARANHLAAEVNTKTAELEALRGQLRAFVRSTVGNLMLVPPQVSDAVTRRPHDHPLDGPVGEAHYKRWIDWGADLMRDPWAQFPSADD</sequence>
<dbReference type="HOGENOM" id="CLU_1045133_0_0_5"/>
<gene>
    <name evidence="1" type="ordered locus">Mrad2831_4157</name>
</gene>
<protein>
    <submittedName>
        <fullName evidence="1">Uncharacterized protein</fullName>
    </submittedName>
</protein>
<accession>B1M1F1</accession>
<evidence type="ECO:0000313" key="1">
    <source>
        <dbReference type="EMBL" id="ACB26126.1"/>
    </source>
</evidence>
<dbReference type="STRING" id="426355.Mrad2831_4157"/>
<proteinExistence type="predicted"/>
<dbReference type="RefSeq" id="WP_012321082.1">
    <property type="nucleotide sequence ID" value="NC_010505.1"/>
</dbReference>